<dbReference type="FunFam" id="3.40.50.1380:FF:000001">
    <property type="entry name" value="Bifunctional purine biosynthesis protein PurH"/>
    <property type="match status" value="1"/>
</dbReference>
<keyword evidence="7 10" id="KW-0511">Multifunctional enzyme</keyword>
<sequence>MTDTQPDPRPDPQIDLSSRSAPARLAIRRALISVSDKTGLLDLGRALSTHGAEILSTGGSARALRDAGIAVTEIADHTGFPEILDGRVKTLVPKVHGGILGRRDLPTHQAQMAEHGIAPIDLVAVNLYPFEATVASGAPFADCVENIDIGGPALIRAAAKNHDDVTILTDPAQYDALIAALPDGGTTLADRRAYAAAAYARTAAYDAAIAAWFAGQSGDTFPQRLTLSGVRQSRLRYGENPHQQAAFYTTSETRPGVATARQAQGKSLSYNNLNDTDAAFEAVAEFGRPAVVIVKHANPCGVAEAETISAAWDAALACDPVSAFGGIVALNRTLNGETAEKIAGIFTEVIVAPDADEAALAALARKKNLRLLLTGSVPDPSVPGLTVRSLAGGFLAQTRDNGRIRREDLRVVTRRAPTDAELDDLLFAFRVAKHVKSNAVIYARGGATVGIGAGQMSRVDSARIAARKSEDAARTLGTGPALTIGSVAASDAFFPFADGLESVVAAGAVAVIQPGGSIRDQDVIDAADRAGIAMVFTGMRHFRH</sequence>
<dbReference type="PANTHER" id="PTHR11692">
    <property type="entry name" value="BIFUNCTIONAL PURINE BIOSYNTHESIS PROTEIN PURH"/>
    <property type="match status" value="1"/>
</dbReference>
<dbReference type="InterPro" id="IPR024051">
    <property type="entry name" value="AICAR_Tfase_dup_dom_sf"/>
</dbReference>
<dbReference type="PIRSF" id="PIRSF000414">
    <property type="entry name" value="AICARFT_IMPCHas"/>
    <property type="match status" value="1"/>
</dbReference>
<dbReference type="InterPro" id="IPR002695">
    <property type="entry name" value="PurH-like"/>
</dbReference>
<dbReference type="EC" id="2.1.2.3" evidence="10"/>
<dbReference type="STRING" id="1231623.Tasa_011_042"/>
<accession>A0A0D6MKN7</accession>
<dbReference type="EC" id="3.5.4.10" evidence="10"/>
<comment type="pathway">
    <text evidence="1 10">Purine metabolism; IMP biosynthesis via de novo pathway; IMP from 5-formamido-1-(5-phospho-D-ribosyl)imidazole-4-carboxamide: step 1/1.</text>
</comment>
<evidence type="ECO:0000313" key="12">
    <source>
        <dbReference type="EMBL" id="GAN53823.1"/>
    </source>
</evidence>
<gene>
    <name evidence="10" type="primary">purH</name>
    <name evidence="12" type="ORF">Tasa_011_042</name>
</gene>
<dbReference type="EMBL" id="BALE01000011">
    <property type="protein sequence ID" value="GAN53823.1"/>
    <property type="molecule type" value="Genomic_DNA"/>
</dbReference>
<name>A0A0D6MKN7_9PROT</name>
<dbReference type="NCBIfam" id="TIGR00355">
    <property type="entry name" value="purH"/>
    <property type="match status" value="1"/>
</dbReference>
<comment type="catalytic activity">
    <reaction evidence="8 10">
        <text>(6R)-10-formyltetrahydrofolate + 5-amino-1-(5-phospho-beta-D-ribosyl)imidazole-4-carboxamide = 5-formamido-1-(5-phospho-D-ribosyl)imidazole-4-carboxamide + (6S)-5,6,7,8-tetrahydrofolate</text>
        <dbReference type="Rhea" id="RHEA:22192"/>
        <dbReference type="ChEBI" id="CHEBI:57453"/>
        <dbReference type="ChEBI" id="CHEBI:58467"/>
        <dbReference type="ChEBI" id="CHEBI:58475"/>
        <dbReference type="ChEBI" id="CHEBI:195366"/>
        <dbReference type="EC" id="2.1.2.3"/>
    </reaction>
</comment>
<dbReference type="Gene3D" id="3.40.140.20">
    <property type="match status" value="2"/>
</dbReference>
<comment type="pathway">
    <text evidence="2 10">Purine metabolism; IMP biosynthesis via de novo pathway; 5-formamido-1-(5-phospho-D-ribosyl)imidazole-4-carboxamide from 5-amino-1-(5-phospho-D-ribosyl)imidazole-4-carboxamide (10-formyl THF route): step 1/1.</text>
</comment>
<evidence type="ECO:0000256" key="9">
    <source>
        <dbReference type="ARBA" id="ARBA00050687"/>
    </source>
</evidence>
<feature type="domain" description="MGS-like" evidence="11">
    <location>
        <begin position="21"/>
        <end position="169"/>
    </location>
</feature>
<reference evidence="12 13" key="1">
    <citation type="submission" date="2012-10" db="EMBL/GenBank/DDBJ databases">
        <title>Genome sequencing of Tanticharoenia sakaeratensis NBRC 103193.</title>
        <authorList>
            <person name="Azuma Y."/>
            <person name="Hadano H."/>
            <person name="Hirakawa H."/>
            <person name="Matsushita K."/>
        </authorList>
    </citation>
    <scope>NUCLEOTIDE SEQUENCE [LARGE SCALE GENOMIC DNA]</scope>
    <source>
        <strain evidence="12 13">NBRC 103193</strain>
    </source>
</reference>
<dbReference type="InterPro" id="IPR016193">
    <property type="entry name" value="Cytidine_deaminase-like"/>
</dbReference>
<dbReference type="GO" id="GO:0003937">
    <property type="term" value="F:IMP cyclohydrolase activity"/>
    <property type="evidence" value="ECO:0007669"/>
    <property type="project" value="UniProtKB-UniRule"/>
</dbReference>
<evidence type="ECO:0000256" key="10">
    <source>
        <dbReference type="HAMAP-Rule" id="MF_00139"/>
    </source>
</evidence>
<keyword evidence="4 10" id="KW-0808">Transferase</keyword>
<keyword evidence="5 10" id="KW-0658">Purine biosynthesis</keyword>
<proteinExistence type="inferred from homology"/>
<dbReference type="SUPFAM" id="SSF52335">
    <property type="entry name" value="Methylglyoxal synthase-like"/>
    <property type="match status" value="1"/>
</dbReference>
<evidence type="ECO:0000256" key="1">
    <source>
        <dbReference type="ARBA" id="ARBA00004844"/>
    </source>
</evidence>
<comment type="similarity">
    <text evidence="3 10">Belongs to the PurH family.</text>
</comment>
<evidence type="ECO:0000256" key="6">
    <source>
        <dbReference type="ARBA" id="ARBA00022801"/>
    </source>
</evidence>
<comment type="catalytic activity">
    <reaction evidence="9 10">
        <text>IMP + H2O = 5-formamido-1-(5-phospho-D-ribosyl)imidazole-4-carboxamide</text>
        <dbReference type="Rhea" id="RHEA:18445"/>
        <dbReference type="ChEBI" id="CHEBI:15377"/>
        <dbReference type="ChEBI" id="CHEBI:58053"/>
        <dbReference type="ChEBI" id="CHEBI:58467"/>
        <dbReference type="EC" id="3.5.4.10"/>
    </reaction>
</comment>
<dbReference type="SMART" id="SM00798">
    <property type="entry name" value="AICARFT_IMPCHas"/>
    <property type="match status" value="1"/>
</dbReference>
<evidence type="ECO:0000256" key="2">
    <source>
        <dbReference type="ARBA" id="ARBA00004954"/>
    </source>
</evidence>
<dbReference type="OrthoDB" id="9802065at2"/>
<evidence type="ECO:0000256" key="8">
    <source>
        <dbReference type="ARBA" id="ARBA00050488"/>
    </source>
</evidence>
<dbReference type="Proteomes" id="UP000032679">
    <property type="component" value="Unassembled WGS sequence"/>
</dbReference>
<dbReference type="UniPathway" id="UPA00074">
    <property type="reaction ID" value="UER00133"/>
</dbReference>
<dbReference type="FunFam" id="3.40.140.20:FF:000002">
    <property type="entry name" value="Bifunctional purine biosynthesis protein PurH"/>
    <property type="match status" value="1"/>
</dbReference>
<dbReference type="RefSeq" id="WP_084712102.1">
    <property type="nucleotide sequence ID" value="NZ_BALE01000011.1"/>
</dbReference>
<dbReference type="PROSITE" id="PS50890">
    <property type="entry name" value="PUA"/>
    <property type="match status" value="1"/>
</dbReference>
<comment type="caution">
    <text evidence="12">The sequence shown here is derived from an EMBL/GenBank/DDBJ whole genome shotgun (WGS) entry which is preliminary data.</text>
</comment>
<evidence type="ECO:0000313" key="13">
    <source>
        <dbReference type="Proteomes" id="UP000032679"/>
    </source>
</evidence>
<dbReference type="HAMAP" id="MF_00139">
    <property type="entry name" value="PurH"/>
    <property type="match status" value="1"/>
</dbReference>
<dbReference type="GO" id="GO:0004643">
    <property type="term" value="F:phosphoribosylaminoimidazolecarboxamide formyltransferase activity"/>
    <property type="evidence" value="ECO:0007669"/>
    <property type="project" value="UniProtKB-UniRule"/>
</dbReference>
<dbReference type="PANTHER" id="PTHR11692:SF0">
    <property type="entry name" value="BIFUNCTIONAL PURINE BIOSYNTHESIS PROTEIN ATIC"/>
    <property type="match status" value="1"/>
</dbReference>
<evidence type="ECO:0000256" key="4">
    <source>
        <dbReference type="ARBA" id="ARBA00022679"/>
    </source>
</evidence>
<dbReference type="AlphaFoldDB" id="A0A0D6MKN7"/>
<dbReference type="InterPro" id="IPR011607">
    <property type="entry name" value="MGS-like_dom"/>
</dbReference>
<dbReference type="Pfam" id="PF02142">
    <property type="entry name" value="MGS"/>
    <property type="match status" value="1"/>
</dbReference>
<dbReference type="InterPro" id="IPR036914">
    <property type="entry name" value="MGS-like_dom_sf"/>
</dbReference>
<organism evidence="12 13">
    <name type="scientific">Tanticharoenia sakaeratensis NBRC 103193</name>
    <dbReference type="NCBI Taxonomy" id="1231623"/>
    <lineage>
        <taxon>Bacteria</taxon>
        <taxon>Pseudomonadati</taxon>
        <taxon>Pseudomonadota</taxon>
        <taxon>Alphaproteobacteria</taxon>
        <taxon>Acetobacterales</taxon>
        <taxon>Acetobacteraceae</taxon>
        <taxon>Tanticharoenia</taxon>
    </lineage>
</organism>
<dbReference type="Gene3D" id="3.40.50.1380">
    <property type="entry name" value="Methylglyoxal synthase-like domain"/>
    <property type="match status" value="1"/>
</dbReference>
<dbReference type="GO" id="GO:0005829">
    <property type="term" value="C:cytosol"/>
    <property type="evidence" value="ECO:0007669"/>
    <property type="project" value="TreeGrafter"/>
</dbReference>
<evidence type="ECO:0000256" key="5">
    <source>
        <dbReference type="ARBA" id="ARBA00022755"/>
    </source>
</evidence>
<keyword evidence="13" id="KW-1185">Reference proteome</keyword>
<dbReference type="NCBIfam" id="NF002049">
    <property type="entry name" value="PRK00881.1"/>
    <property type="match status" value="1"/>
</dbReference>
<protein>
    <recommendedName>
        <fullName evidence="10">Bifunctional purine biosynthesis protein PurH</fullName>
    </recommendedName>
    <domain>
        <recommendedName>
            <fullName evidence="10">Phosphoribosylaminoimidazolecarboxamide formyltransferase</fullName>
            <ecNumber evidence="10">2.1.2.3</ecNumber>
        </recommendedName>
        <alternativeName>
            <fullName evidence="10">AICAR transformylase</fullName>
        </alternativeName>
    </domain>
    <domain>
        <recommendedName>
            <fullName evidence="10">IMP cyclohydrolase</fullName>
            <ecNumber evidence="10">3.5.4.10</ecNumber>
        </recommendedName>
        <alternativeName>
            <fullName evidence="10">ATIC</fullName>
        </alternativeName>
        <alternativeName>
            <fullName evidence="10">IMP synthase</fullName>
        </alternativeName>
        <alternativeName>
            <fullName evidence="10">Inosinicase</fullName>
        </alternativeName>
    </domain>
</protein>
<evidence type="ECO:0000256" key="3">
    <source>
        <dbReference type="ARBA" id="ARBA00007667"/>
    </source>
</evidence>
<evidence type="ECO:0000256" key="7">
    <source>
        <dbReference type="ARBA" id="ARBA00023268"/>
    </source>
</evidence>
<dbReference type="Pfam" id="PF01808">
    <property type="entry name" value="AICARFT_IMPCHas"/>
    <property type="match status" value="1"/>
</dbReference>
<dbReference type="CDD" id="cd01421">
    <property type="entry name" value="IMPCH"/>
    <property type="match status" value="1"/>
</dbReference>
<dbReference type="SUPFAM" id="SSF53927">
    <property type="entry name" value="Cytidine deaminase-like"/>
    <property type="match status" value="1"/>
</dbReference>
<keyword evidence="6 10" id="KW-0378">Hydrolase</keyword>
<dbReference type="PROSITE" id="PS51855">
    <property type="entry name" value="MGS"/>
    <property type="match status" value="1"/>
</dbReference>
<comment type="domain">
    <text evidence="10">The IMP cyclohydrolase activity resides in the N-terminal region.</text>
</comment>
<dbReference type="FunFam" id="3.40.140.20:FF:000001">
    <property type="entry name" value="Bifunctional purine biosynthesis protein PurH"/>
    <property type="match status" value="1"/>
</dbReference>
<evidence type="ECO:0000259" key="11">
    <source>
        <dbReference type="PROSITE" id="PS51855"/>
    </source>
</evidence>
<dbReference type="SMART" id="SM00851">
    <property type="entry name" value="MGS"/>
    <property type="match status" value="1"/>
</dbReference>
<dbReference type="GO" id="GO:0006189">
    <property type="term" value="P:'de novo' IMP biosynthetic process"/>
    <property type="evidence" value="ECO:0007669"/>
    <property type="project" value="UniProtKB-UniRule"/>
</dbReference>